<dbReference type="Pfam" id="PF17939">
    <property type="entry name" value="TetR_C_30"/>
    <property type="match status" value="1"/>
</dbReference>
<feature type="domain" description="PsrA tetracyclin repressor-like C-terminal" evidence="1">
    <location>
        <begin position="5"/>
        <end position="103"/>
    </location>
</feature>
<dbReference type="AlphaFoldDB" id="A0A4R8S0X9"/>
<organism evidence="2 3">
    <name type="scientific">Mycobacteroides salmoniphilum</name>
    <dbReference type="NCBI Taxonomy" id="404941"/>
    <lineage>
        <taxon>Bacteria</taxon>
        <taxon>Bacillati</taxon>
        <taxon>Actinomycetota</taxon>
        <taxon>Actinomycetes</taxon>
        <taxon>Mycobacteriales</taxon>
        <taxon>Mycobacteriaceae</taxon>
        <taxon>Mycobacteroides</taxon>
    </lineage>
</organism>
<gene>
    <name evidence="2" type="ORF">DE4585_01638</name>
</gene>
<dbReference type="Gene3D" id="1.10.357.10">
    <property type="entry name" value="Tetracycline Repressor, domain 2"/>
    <property type="match status" value="1"/>
</dbReference>
<name>A0A4R8S0X9_9MYCO</name>
<protein>
    <recommendedName>
        <fullName evidence="1">PsrA tetracyclin repressor-like C-terminal domain-containing protein</fullName>
    </recommendedName>
</protein>
<dbReference type="Proteomes" id="UP000295117">
    <property type="component" value="Unassembled WGS sequence"/>
</dbReference>
<reference evidence="2 3" key="1">
    <citation type="journal article" date="2019" name="Sci. Rep.">
        <title>Extended insight into the Mycobacterium chelonae-abscessus complex through whole genome sequencing of Mycobacterium salmoniphilum outbreak and Mycobacterium salmoniphilum-like strains.</title>
        <authorList>
            <person name="Behra P.R.K."/>
            <person name="Das S."/>
            <person name="Pettersson B.M.F."/>
            <person name="Shirreff L."/>
            <person name="DuCote T."/>
            <person name="Jacobsson K.G."/>
            <person name="Ennis D.G."/>
            <person name="Kirsebom L.A."/>
        </authorList>
    </citation>
    <scope>NUCLEOTIDE SEQUENCE [LARGE SCALE GENOMIC DNA]</scope>
    <source>
        <strain evidence="2 3">DE 4585</strain>
    </source>
</reference>
<dbReference type="SUPFAM" id="SSF48498">
    <property type="entry name" value="Tetracyclin repressor-like, C-terminal domain"/>
    <property type="match status" value="1"/>
</dbReference>
<comment type="caution">
    <text evidence="2">The sequence shown here is derived from an EMBL/GenBank/DDBJ whole genome shotgun (WGS) entry which is preliminary data.</text>
</comment>
<dbReference type="EMBL" id="PECH01000006">
    <property type="protein sequence ID" value="TDZ82846.1"/>
    <property type="molecule type" value="Genomic_DNA"/>
</dbReference>
<dbReference type="InterPro" id="IPR036271">
    <property type="entry name" value="Tet_transcr_reg_TetR-rel_C_sf"/>
</dbReference>
<evidence type="ECO:0000313" key="2">
    <source>
        <dbReference type="EMBL" id="TDZ82846.1"/>
    </source>
</evidence>
<sequence length="116" mass="12716">MLRAGPEQIALFVELGIKPVLEGDQRFEQTREDRAQAGIGQMVSALSPLLPGMPEEVVAYRVELMLGMSIMHVQNGNRLAGKYGLAAGEHEQYLIDDVVRFFSHALAAPTELRPVG</sequence>
<dbReference type="InterPro" id="IPR041586">
    <property type="entry name" value="PsrA_TetR_C"/>
</dbReference>
<evidence type="ECO:0000259" key="1">
    <source>
        <dbReference type="Pfam" id="PF17939"/>
    </source>
</evidence>
<evidence type="ECO:0000313" key="3">
    <source>
        <dbReference type="Proteomes" id="UP000295117"/>
    </source>
</evidence>
<proteinExistence type="predicted"/>
<accession>A0A4R8S0X9</accession>